<dbReference type="Gene3D" id="3.40.710.10">
    <property type="entry name" value="DD-peptidase/beta-lactamase superfamily"/>
    <property type="match status" value="1"/>
</dbReference>
<dbReference type="InterPro" id="IPR012338">
    <property type="entry name" value="Beta-lactam/transpept-like"/>
</dbReference>
<evidence type="ECO:0000259" key="3">
    <source>
        <dbReference type="Pfam" id="PF00144"/>
    </source>
</evidence>
<comment type="caution">
    <text evidence="4">The sequence shown here is derived from an EMBL/GenBank/DDBJ whole genome shotgun (WGS) entry which is preliminary data.</text>
</comment>
<evidence type="ECO:0000313" key="4">
    <source>
        <dbReference type="EMBL" id="KAJ3179580.1"/>
    </source>
</evidence>
<evidence type="ECO:0000256" key="1">
    <source>
        <dbReference type="ARBA" id="ARBA00038215"/>
    </source>
</evidence>
<dbReference type="EMBL" id="JADGJQ010000020">
    <property type="protein sequence ID" value="KAJ3179580.1"/>
    <property type="molecule type" value="Genomic_DNA"/>
</dbReference>
<dbReference type="Pfam" id="PF00144">
    <property type="entry name" value="Beta-lactamase"/>
    <property type="match status" value="1"/>
</dbReference>
<organism evidence="4 5">
    <name type="scientific">Geranomyces variabilis</name>
    <dbReference type="NCBI Taxonomy" id="109894"/>
    <lineage>
        <taxon>Eukaryota</taxon>
        <taxon>Fungi</taxon>
        <taxon>Fungi incertae sedis</taxon>
        <taxon>Chytridiomycota</taxon>
        <taxon>Chytridiomycota incertae sedis</taxon>
        <taxon>Chytridiomycetes</taxon>
        <taxon>Spizellomycetales</taxon>
        <taxon>Powellomycetaceae</taxon>
        <taxon>Geranomyces</taxon>
    </lineage>
</organism>
<dbReference type="InterPro" id="IPR050491">
    <property type="entry name" value="AmpC-like"/>
</dbReference>
<proteinExistence type="inferred from homology"/>
<reference evidence="4" key="1">
    <citation type="submission" date="2020-05" db="EMBL/GenBank/DDBJ databases">
        <title>Phylogenomic resolution of chytrid fungi.</title>
        <authorList>
            <person name="Stajich J.E."/>
            <person name="Amses K."/>
            <person name="Simmons R."/>
            <person name="Seto K."/>
            <person name="Myers J."/>
            <person name="Bonds A."/>
            <person name="Quandt C.A."/>
            <person name="Barry K."/>
            <person name="Liu P."/>
            <person name="Grigoriev I."/>
            <person name="Longcore J.E."/>
            <person name="James T.Y."/>
        </authorList>
    </citation>
    <scope>NUCLEOTIDE SEQUENCE</scope>
    <source>
        <strain evidence="4">JEL0379</strain>
    </source>
</reference>
<feature type="domain" description="Beta-lactamase-related" evidence="3">
    <location>
        <begin position="40"/>
        <end position="389"/>
    </location>
</feature>
<sequence length="522" mass="55526">MTVAVVTANAPCAHGEPPAATWEAIEAKTRPSKTLPLEEYMQKYDLIPGFALAVLTNGKIDWTKYCGVRKADAADGRLLPVDASTQFQVASVSKPVTAVAVLRLVDAGLLNLDVDVNTYLKRWKLTVPAGTVITLRLLLSHRAGVNVDSFPGYARSNSACVARIPKDVVGVLEGRGNTLPVTVDSVPGFERYSGGGYTVIQCVLEDVCGKPFHELMSEWVLAPCGMDNSTFRLADVHPPSDNHASGHPFCHASVSGDYLAYPEGAAAGLWTTAVDLANFSLALARAIRPVLGGKESPTTSSIAEEEPGDAAPLLFSAATAREMLTIPGVTLDEATDKNPSEKRMALGIGRSGYGSRMRLSHGGGNLGFITTMEFCPHGGFGYVLLFNGHCDGNQMRLELGAALAQVHNWPSPDSKKDVKSDKPSEVDDGDNNAARVAGTYRSEDGSSDSQIEVSADGTSCAFPPFAMGPFPLKRKSKQQFVVQGLAPGEPTTLEFRFEDDAAQAAVEVDFAGPDVHFTAKRV</sequence>
<comment type="similarity">
    <text evidence="1">Belongs to the peptidase S12 family.</text>
</comment>
<protein>
    <recommendedName>
        <fullName evidence="3">Beta-lactamase-related domain-containing protein</fullName>
    </recommendedName>
</protein>
<dbReference type="PANTHER" id="PTHR46825">
    <property type="entry name" value="D-ALANYL-D-ALANINE-CARBOXYPEPTIDASE/ENDOPEPTIDASE AMPH"/>
    <property type="match status" value="1"/>
</dbReference>
<dbReference type="AlphaFoldDB" id="A0AAD5XN32"/>
<evidence type="ECO:0000313" key="5">
    <source>
        <dbReference type="Proteomes" id="UP001212152"/>
    </source>
</evidence>
<dbReference type="Proteomes" id="UP001212152">
    <property type="component" value="Unassembled WGS sequence"/>
</dbReference>
<keyword evidence="5" id="KW-1185">Reference proteome</keyword>
<dbReference type="PANTHER" id="PTHR46825:SF12">
    <property type="entry name" value="PENICILLIN-BINDING PROTEIN 4"/>
    <property type="match status" value="1"/>
</dbReference>
<name>A0AAD5XN32_9FUNG</name>
<feature type="compositionally biased region" description="Basic and acidic residues" evidence="2">
    <location>
        <begin position="413"/>
        <end position="425"/>
    </location>
</feature>
<accession>A0AAD5XN32</accession>
<feature type="region of interest" description="Disordered" evidence="2">
    <location>
        <begin position="409"/>
        <end position="432"/>
    </location>
</feature>
<dbReference type="InterPro" id="IPR001466">
    <property type="entry name" value="Beta-lactam-related"/>
</dbReference>
<gene>
    <name evidence="4" type="ORF">HDU87_002786</name>
</gene>
<evidence type="ECO:0000256" key="2">
    <source>
        <dbReference type="SAM" id="MobiDB-lite"/>
    </source>
</evidence>
<dbReference type="SUPFAM" id="SSF56601">
    <property type="entry name" value="beta-lactamase/transpeptidase-like"/>
    <property type="match status" value="1"/>
</dbReference>